<reference evidence="2" key="1">
    <citation type="submission" date="2019-09" db="EMBL/GenBank/DDBJ databases">
        <title>Whole genome sequencing of Microbacterium maritypicum.</title>
        <authorList>
            <person name="Lenchi N."/>
        </authorList>
    </citation>
    <scope>NUCLEOTIDE SEQUENCE [LARGE SCALE GENOMIC DNA]</scope>
    <source>
        <strain evidence="2">G1</strain>
    </source>
</reference>
<evidence type="ECO:0000313" key="1">
    <source>
        <dbReference type="EMBL" id="KAB1864733.1"/>
    </source>
</evidence>
<accession>A0ABQ6V5S2</accession>
<gene>
    <name evidence="1" type="ORF">F6A08_11680</name>
</gene>
<name>A0ABQ6V5S2_9MICO</name>
<protein>
    <recommendedName>
        <fullName evidence="3">AbiEi antitoxin C-terminal domain-containing protein</fullName>
    </recommendedName>
</protein>
<evidence type="ECO:0008006" key="3">
    <source>
        <dbReference type="Google" id="ProtNLM"/>
    </source>
</evidence>
<proteinExistence type="predicted"/>
<dbReference type="EMBL" id="WAAO01000002">
    <property type="protein sequence ID" value="KAB1864733.1"/>
    <property type="molecule type" value="Genomic_DNA"/>
</dbReference>
<organism evidence="1 2">
    <name type="scientific">Microbacterium algeriense</name>
    <dbReference type="NCBI Taxonomy" id="2615184"/>
    <lineage>
        <taxon>Bacteria</taxon>
        <taxon>Bacillati</taxon>
        <taxon>Actinomycetota</taxon>
        <taxon>Actinomycetes</taxon>
        <taxon>Micrococcales</taxon>
        <taxon>Microbacteriaceae</taxon>
        <taxon>Microbacterium</taxon>
    </lineage>
</organism>
<comment type="caution">
    <text evidence="1">The sequence shown here is derived from an EMBL/GenBank/DDBJ whole genome shotgun (WGS) entry which is preliminary data.</text>
</comment>
<sequence>MRQTGVVHPAFLYLPGERLSLPELSAARLDGHVFDLGDAYVPADLVETAALRASTIARLIPVGAAAAGPSAAWVHGAGDAPPIVHHVRRCVERRIRVSRTARVVFHDTRVPASAVTPLGGVLVTTPTRTMLDLATALHRDPRVLWWMDRLALACPGTPDGAAETLRAMRRVPGSRAGLAALERLALRTR</sequence>
<evidence type="ECO:0000313" key="2">
    <source>
        <dbReference type="Proteomes" id="UP000478836"/>
    </source>
</evidence>
<keyword evidence="2" id="KW-1185">Reference proteome</keyword>
<dbReference type="Proteomes" id="UP000478836">
    <property type="component" value="Unassembled WGS sequence"/>
</dbReference>